<name>A0A4Y2XBF8_ARAVE</name>
<organism evidence="1 2">
    <name type="scientific">Araneus ventricosus</name>
    <name type="common">Orbweaver spider</name>
    <name type="synonym">Epeira ventricosa</name>
    <dbReference type="NCBI Taxonomy" id="182803"/>
    <lineage>
        <taxon>Eukaryota</taxon>
        <taxon>Metazoa</taxon>
        <taxon>Ecdysozoa</taxon>
        <taxon>Arthropoda</taxon>
        <taxon>Chelicerata</taxon>
        <taxon>Arachnida</taxon>
        <taxon>Araneae</taxon>
        <taxon>Araneomorphae</taxon>
        <taxon>Entelegynae</taxon>
        <taxon>Araneoidea</taxon>
        <taxon>Araneidae</taxon>
        <taxon>Araneus</taxon>
    </lineage>
</organism>
<feature type="non-terminal residue" evidence="1">
    <location>
        <position position="52"/>
    </location>
</feature>
<dbReference type="EMBL" id="BGPR01074301">
    <property type="protein sequence ID" value="GBO46536.1"/>
    <property type="molecule type" value="Genomic_DNA"/>
</dbReference>
<evidence type="ECO:0000313" key="2">
    <source>
        <dbReference type="Proteomes" id="UP000499080"/>
    </source>
</evidence>
<reference evidence="1 2" key="1">
    <citation type="journal article" date="2019" name="Sci. Rep.">
        <title>Orb-weaving spider Araneus ventricosus genome elucidates the spidroin gene catalogue.</title>
        <authorList>
            <person name="Kono N."/>
            <person name="Nakamura H."/>
            <person name="Ohtoshi R."/>
            <person name="Moran D.A.P."/>
            <person name="Shinohara A."/>
            <person name="Yoshida Y."/>
            <person name="Fujiwara M."/>
            <person name="Mori M."/>
            <person name="Tomita M."/>
            <person name="Arakawa K."/>
        </authorList>
    </citation>
    <scope>NUCLEOTIDE SEQUENCE [LARGE SCALE GENOMIC DNA]</scope>
</reference>
<proteinExistence type="predicted"/>
<protein>
    <submittedName>
        <fullName evidence="1">Uncharacterized protein</fullName>
    </submittedName>
</protein>
<keyword evidence="2" id="KW-1185">Reference proteome</keyword>
<dbReference type="AlphaFoldDB" id="A0A4Y2XBF8"/>
<evidence type="ECO:0000313" key="1">
    <source>
        <dbReference type="EMBL" id="GBO46536.1"/>
    </source>
</evidence>
<comment type="caution">
    <text evidence="1">The sequence shown here is derived from an EMBL/GenBank/DDBJ whole genome shotgun (WGS) entry which is preliminary data.</text>
</comment>
<sequence length="52" mass="5965">MEMNQKSFAHEEGRRLADLKSKFRLAVKPSKSYGLVPVLLILAGRYCDVLRE</sequence>
<dbReference type="Proteomes" id="UP000499080">
    <property type="component" value="Unassembled WGS sequence"/>
</dbReference>
<gene>
    <name evidence="1" type="ORF">AVEN_132397_1</name>
</gene>
<accession>A0A4Y2XBF8</accession>